<evidence type="ECO:0000313" key="2">
    <source>
        <dbReference type="EMBL" id="PIK43093.1"/>
    </source>
</evidence>
<evidence type="ECO:0000313" key="3">
    <source>
        <dbReference type="Proteomes" id="UP000230750"/>
    </source>
</evidence>
<sequence>ETFWRIPGNLSIEGLRQRAEAIEPGMETESVKKQRERHRMLEQLASKQKEQKKTRKPRKKMMTAEEVLEKLSAPESPGNGDTQGGGGVDMNEVEKRKTPPSKSRVKRPLDSGSSSEDSDDEPLGDLVMKRNAAPSQPAKRSRVALSSDSEDNEPIIREEAMESGDRIQETGLEEEPKVSEKSHKSRSVLDSDDSDSDDDVPVGVLVQRRAALIESDEESGED</sequence>
<keyword evidence="3" id="KW-1185">Reference proteome</keyword>
<protein>
    <submittedName>
        <fullName evidence="2">Uncharacterized protein</fullName>
    </submittedName>
</protein>
<evidence type="ECO:0000256" key="1">
    <source>
        <dbReference type="SAM" id="MobiDB-lite"/>
    </source>
</evidence>
<proteinExistence type="predicted"/>
<dbReference type="EMBL" id="MRZV01000877">
    <property type="protein sequence ID" value="PIK43093.1"/>
    <property type="molecule type" value="Genomic_DNA"/>
</dbReference>
<name>A0A2G8K568_STIJA</name>
<feature type="compositionally biased region" description="Basic and acidic residues" evidence="1">
    <location>
        <begin position="154"/>
        <end position="182"/>
    </location>
</feature>
<reference evidence="2 3" key="1">
    <citation type="journal article" date="2017" name="PLoS Biol.">
        <title>The sea cucumber genome provides insights into morphological evolution and visceral regeneration.</title>
        <authorList>
            <person name="Zhang X."/>
            <person name="Sun L."/>
            <person name="Yuan J."/>
            <person name="Sun Y."/>
            <person name="Gao Y."/>
            <person name="Zhang L."/>
            <person name="Li S."/>
            <person name="Dai H."/>
            <person name="Hamel J.F."/>
            <person name="Liu C."/>
            <person name="Yu Y."/>
            <person name="Liu S."/>
            <person name="Lin W."/>
            <person name="Guo K."/>
            <person name="Jin S."/>
            <person name="Xu P."/>
            <person name="Storey K.B."/>
            <person name="Huan P."/>
            <person name="Zhang T."/>
            <person name="Zhou Y."/>
            <person name="Zhang J."/>
            <person name="Lin C."/>
            <person name="Li X."/>
            <person name="Xing L."/>
            <person name="Huo D."/>
            <person name="Sun M."/>
            <person name="Wang L."/>
            <person name="Mercier A."/>
            <person name="Li F."/>
            <person name="Yang H."/>
            <person name="Xiang J."/>
        </authorList>
    </citation>
    <scope>NUCLEOTIDE SEQUENCE [LARGE SCALE GENOMIC DNA]</scope>
    <source>
        <strain evidence="2">Shaxun</strain>
        <tissue evidence="2">Muscle</tissue>
    </source>
</reference>
<feature type="non-terminal residue" evidence="2">
    <location>
        <position position="1"/>
    </location>
</feature>
<organism evidence="2 3">
    <name type="scientific">Stichopus japonicus</name>
    <name type="common">Sea cucumber</name>
    <dbReference type="NCBI Taxonomy" id="307972"/>
    <lineage>
        <taxon>Eukaryota</taxon>
        <taxon>Metazoa</taxon>
        <taxon>Echinodermata</taxon>
        <taxon>Eleutherozoa</taxon>
        <taxon>Echinozoa</taxon>
        <taxon>Holothuroidea</taxon>
        <taxon>Aspidochirotacea</taxon>
        <taxon>Aspidochirotida</taxon>
        <taxon>Stichopodidae</taxon>
        <taxon>Apostichopus</taxon>
    </lineage>
</organism>
<accession>A0A2G8K568</accession>
<feature type="compositionally biased region" description="Basic residues" evidence="1">
    <location>
        <begin position="50"/>
        <end position="61"/>
    </location>
</feature>
<dbReference type="Proteomes" id="UP000230750">
    <property type="component" value="Unassembled WGS sequence"/>
</dbReference>
<feature type="compositionally biased region" description="Acidic residues" evidence="1">
    <location>
        <begin position="190"/>
        <end position="200"/>
    </location>
</feature>
<gene>
    <name evidence="2" type="ORF">BSL78_20069</name>
</gene>
<feature type="region of interest" description="Disordered" evidence="1">
    <location>
        <begin position="21"/>
        <end position="222"/>
    </location>
</feature>
<dbReference type="AlphaFoldDB" id="A0A2G8K568"/>
<comment type="caution">
    <text evidence="2">The sequence shown here is derived from an EMBL/GenBank/DDBJ whole genome shotgun (WGS) entry which is preliminary data.</text>
</comment>